<sequence length="180" mass="19392">MECSDRVSMRNRLFRIAMSTVFLVGCGTSPHKSAVEKLDARILIQSPAQLGGKGIDQVVGSLQARYGVALGTSLSPLVNARQSITLDDGTVIVQTLTDINAVGDAARDVRVDVAAQPCLPIARAAAWIHARRLSATPGSEVISGHVDYRFEDAQVRIDLTGEFGGKECLRVIEIYRQSQT</sequence>
<dbReference type="KEGG" id="lez:GLE_4410"/>
<dbReference type="PROSITE" id="PS51257">
    <property type="entry name" value="PROKAR_LIPOPROTEIN"/>
    <property type="match status" value="1"/>
</dbReference>
<dbReference type="PATRIC" id="fig|69.6.peg.4349"/>
<protein>
    <submittedName>
        <fullName evidence="1">Lipoprotein</fullName>
    </submittedName>
</protein>
<dbReference type="Proteomes" id="UP000061569">
    <property type="component" value="Chromosome"/>
</dbReference>
<name>A0A0S2DM97_LYSEN</name>
<dbReference type="AlphaFoldDB" id="A0A0S2DM97"/>
<gene>
    <name evidence="1" type="ORF">GLE_4410</name>
</gene>
<keyword evidence="1" id="KW-0449">Lipoprotein</keyword>
<evidence type="ECO:0000313" key="2">
    <source>
        <dbReference type="Proteomes" id="UP000061569"/>
    </source>
</evidence>
<organism evidence="1 2">
    <name type="scientific">Lysobacter enzymogenes</name>
    <dbReference type="NCBI Taxonomy" id="69"/>
    <lineage>
        <taxon>Bacteria</taxon>
        <taxon>Pseudomonadati</taxon>
        <taxon>Pseudomonadota</taxon>
        <taxon>Gammaproteobacteria</taxon>
        <taxon>Lysobacterales</taxon>
        <taxon>Lysobacteraceae</taxon>
        <taxon>Lysobacter</taxon>
    </lineage>
</organism>
<proteinExistence type="predicted"/>
<reference evidence="1 2" key="1">
    <citation type="submission" date="2015-11" db="EMBL/GenBank/DDBJ databases">
        <title>Genome sequences of Lysobacter enzymogenes strain C3 and Lysobacter antibioticus ATCC 29479.</title>
        <authorList>
            <person name="Kobayashi D.Y."/>
        </authorList>
    </citation>
    <scope>NUCLEOTIDE SEQUENCE [LARGE SCALE GENOMIC DNA]</scope>
    <source>
        <strain evidence="1 2">C3</strain>
    </source>
</reference>
<evidence type="ECO:0000313" key="1">
    <source>
        <dbReference type="EMBL" id="ALN59751.1"/>
    </source>
</evidence>
<accession>A0A0S2DM97</accession>
<dbReference type="EMBL" id="CP013140">
    <property type="protein sequence ID" value="ALN59751.1"/>
    <property type="molecule type" value="Genomic_DNA"/>
</dbReference>
<dbReference type="OrthoDB" id="9951611at2"/>